<dbReference type="EMBL" id="CP014864">
    <property type="protein sequence ID" value="AMX02892.1"/>
    <property type="molecule type" value="Genomic_DNA"/>
</dbReference>
<accession>A0A143HNP4</accession>
<name>A0A143HNP4_MICTH</name>
<evidence type="ECO:0000313" key="2">
    <source>
        <dbReference type="Proteomes" id="UP000076077"/>
    </source>
</evidence>
<dbReference type="OrthoDB" id="7307665at2"/>
<dbReference type="GeneID" id="76608414"/>
<dbReference type="RefSeq" id="WP_067154061.1">
    <property type="nucleotide sequence ID" value="NZ_CP014864.1"/>
</dbReference>
<proteinExistence type="predicted"/>
<reference evidence="2" key="1">
    <citation type="submission" date="2016-03" db="EMBL/GenBank/DDBJ databases">
        <authorList>
            <person name="Lee Y.-S."/>
            <person name="Choi Y.-L."/>
        </authorList>
    </citation>
    <scope>NUCLEOTIDE SEQUENCE [LARGE SCALE GENOMIC DNA]</scope>
    <source>
        <strain evidence="2">DAU221</strain>
    </source>
</reference>
<organism evidence="1 2">
    <name type="scientific">Microbulbifer thermotolerans</name>
    <dbReference type="NCBI Taxonomy" id="252514"/>
    <lineage>
        <taxon>Bacteria</taxon>
        <taxon>Pseudomonadati</taxon>
        <taxon>Pseudomonadota</taxon>
        <taxon>Gammaproteobacteria</taxon>
        <taxon>Cellvibrionales</taxon>
        <taxon>Microbulbiferaceae</taxon>
        <taxon>Microbulbifer</taxon>
    </lineage>
</organism>
<dbReference type="InterPro" id="IPR032344">
    <property type="entry name" value="DUF4862"/>
</dbReference>
<keyword evidence="2" id="KW-1185">Reference proteome</keyword>
<dbReference type="Proteomes" id="UP000076077">
    <property type="component" value="Chromosome"/>
</dbReference>
<protein>
    <submittedName>
        <fullName evidence="1">UDP-N-acetylglucosamine pyrophosphorylase</fullName>
    </submittedName>
</protein>
<dbReference type="STRING" id="252514.A3224_10160"/>
<sequence>MKYILAAYATAPVTETWQPELQARYLNGIKQLGNIRGIEHPFTGHLHPHDDQWFLENIDPGWDFVFTGVPGIMLRLGDHAAFGIASDDAIGRAEGIAFYRQMREAVLKLNQSLGRKAVDFIQLHTSPNRARAASSTASLIASLEEIQSWDWDGAQLVIEHCDAHIEDAAAEKGFLTLEEEIQAVQSVNQRCGCDIGLSINWGRSALEARSVEGPLSHLRQAREAGLLRGLMFSGVSPEETPYGAWCDTHMPPAPVFAEGHFAETSLLTAEQIAKSLEVADWRRLDFLGIKIGVRPRELNAEERVAYNRDALAALDMCTERELSGVI</sequence>
<dbReference type="KEGG" id="mthd:A3224_10160"/>
<evidence type="ECO:0000313" key="1">
    <source>
        <dbReference type="EMBL" id="AMX02892.1"/>
    </source>
</evidence>
<gene>
    <name evidence="1" type="ORF">A3224_10160</name>
</gene>
<dbReference type="Pfam" id="PF16154">
    <property type="entry name" value="DUF4862"/>
    <property type="match status" value="1"/>
</dbReference>
<dbReference type="AlphaFoldDB" id="A0A143HNP4"/>